<evidence type="ECO:0000256" key="1">
    <source>
        <dbReference type="ARBA" id="ARBA00000085"/>
    </source>
</evidence>
<dbReference type="GO" id="GO:0005886">
    <property type="term" value="C:plasma membrane"/>
    <property type="evidence" value="ECO:0007669"/>
    <property type="project" value="TreeGrafter"/>
</dbReference>
<evidence type="ECO:0000259" key="11">
    <source>
        <dbReference type="PROSITE" id="PS50109"/>
    </source>
</evidence>
<dbReference type="Gene3D" id="3.30.565.10">
    <property type="entry name" value="Histidine kinase-like ATPase, C-terminal domain"/>
    <property type="match status" value="1"/>
</dbReference>
<keyword evidence="13" id="KW-1185">Reference proteome</keyword>
<dbReference type="EMBL" id="RHHR01000009">
    <property type="protein sequence ID" value="RNB75943.1"/>
    <property type="molecule type" value="Genomic_DNA"/>
</dbReference>
<dbReference type="PANTHER" id="PTHR45453:SF1">
    <property type="entry name" value="PHOSPHATE REGULON SENSOR PROTEIN PHOR"/>
    <property type="match status" value="1"/>
</dbReference>
<keyword evidence="5" id="KW-0808">Transferase</keyword>
<evidence type="ECO:0000256" key="4">
    <source>
        <dbReference type="ARBA" id="ARBA00022553"/>
    </source>
</evidence>
<evidence type="ECO:0000256" key="6">
    <source>
        <dbReference type="ARBA" id="ARBA00022741"/>
    </source>
</evidence>
<evidence type="ECO:0000256" key="10">
    <source>
        <dbReference type="SAM" id="Phobius"/>
    </source>
</evidence>
<dbReference type="SMART" id="SM00387">
    <property type="entry name" value="HATPase_c"/>
    <property type="match status" value="1"/>
</dbReference>
<dbReference type="PANTHER" id="PTHR45453">
    <property type="entry name" value="PHOSPHATE REGULON SENSOR PROTEIN PHOR"/>
    <property type="match status" value="1"/>
</dbReference>
<evidence type="ECO:0000256" key="3">
    <source>
        <dbReference type="ARBA" id="ARBA00012438"/>
    </source>
</evidence>
<gene>
    <name evidence="12" type="ORF">EDM52_05915</name>
</gene>
<evidence type="ECO:0000256" key="2">
    <source>
        <dbReference type="ARBA" id="ARBA00004370"/>
    </source>
</evidence>
<evidence type="ECO:0000256" key="9">
    <source>
        <dbReference type="ARBA" id="ARBA00023012"/>
    </source>
</evidence>
<dbReference type="PRINTS" id="PR00344">
    <property type="entry name" value="BCTRLSENSOR"/>
</dbReference>
<feature type="transmembrane region" description="Helical" evidence="10">
    <location>
        <begin position="134"/>
        <end position="154"/>
    </location>
</feature>
<dbReference type="InterPro" id="IPR036890">
    <property type="entry name" value="HATPase_C_sf"/>
</dbReference>
<dbReference type="Proteomes" id="UP000282028">
    <property type="component" value="Unassembled WGS sequence"/>
</dbReference>
<dbReference type="SUPFAM" id="SSF55874">
    <property type="entry name" value="ATPase domain of HSP90 chaperone/DNA topoisomerase II/histidine kinase"/>
    <property type="match status" value="1"/>
</dbReference>
<evidence type="ECO:0000256" key="8">
    <source>
        <dbReference type="ARBA" id="ARBA00022840"/>
    </source>
</evidence>
<protein>
    <recommendedName>
        <fullName evidence="3">histidine kinase</fullName>
        <ecNumber evidence="3">2.7.13.3</ecNumber>
    </recommendedName>
</protein>
<dbReference type="OrthoDB" id="9121833at2"/>
<dbReference type="InterPro" id="IPR004358">
    <property type="entry name" value="Sig_transdc_His_kin-like_C"/>
</dbReference>
<dbReference type="GO" id="GO:0005524">
    <property type="term" value="F:ATP binding"/>
    <property type="evidence" value="ECO:0007669"/>
    <property type="project" value="UniProtKB-KW"/>
</dbReference>
<keyword evidence="9" id="KW-0902">Two-component regulatory system</keyword>
<dbReference type="EC" id="2.7.13.3" evidence="3"/>
<dbReference type="PROSITE" id="PS50109">
    <property type="entry name" value="HIS_KIN"/>
    <property type="match status" value="1"/>
</dbReference>
<keyword evidence="8" id="KW-0067">ATP-binding</keyword>
<dbReference type="GO" id="GO:0000155">
    <property type="term" value="F:phosphorelay sensor kinase activity"/>
    <property type="evidence" value="ECO:0007669"/>
    <property type="project" value="TreeGrafter"/>
</dbReference>
<keyword evidence="10" id="KW-0812">Transmembrane</keyword>
<dbReference type="Pfam" id="PF02518">
    <property type="entry name" value="HATPase_c"/>
    <property type="match status" value="1"/>
</dbReference>
<feature type="transmembrane region" description="Helical" evidence="10">
    <location>
        <begin position="196"/>
        <end position="213"/>
    </location>
</feature>
<dbReference type="InterPro" id="IPR005467">
    <property type="entry name" value="His_kinase_dom"/>
</dbReference>
<name>A0A3M8CK19_9BACL</name>
<feature type="transmembrane region" description="Helical" evidence="10">
    <location>
        <begin position="166"/>
        <end position="184"/>
    </location>
</feature>
<keyword evidence="4" id="KW-0597">Phosphoprotein</keyword>
<comment type="subcellular location">
    <subcellularLocation>
        <location evidence="2">Membrane</location>
    </subcellularLocation>
</comment>
<evidence type="ECO:0000256" key="5">
    <source>
        <dbReference type="ARBA" id="ARBA00022679"/>
    </source>
</evidence>
<feature type="transmembrane region" description="Helical" evidence="10">
    <location>
        <begin position="6"/>
        <end position="22"/>
    </location>
</feature>
<feature type="transmembrane region" description="Helical" evidence="10">
    <location>
        <begin position="29"/>
        <end position="49"/>
    </location>
</feature>
<keyword evidence="10" id="KW-0472">Membrane</keyword>
<organism evidence="12 13">
    <name type="scientific">Brevibacillus invocatus</name>
    <dbReference type="NCBI Taxonomy" id="173959"/>
    <lineage>
        <taxon>Bacteria</taxon>
        <taxon>Bacillati</taxon>
        <taxon>Bacillota</taxon>
        <taxon>Bacilli</taxon>
        <taxon>Bacillales</taxon>
        <taxon>Paenibacillaceae</taxon>
        <taxon>Brevibacillus</taxon>
    </lineage>
</organism>
<keyword evidence="10" id="KW-1133">Transmembrane helix</keyword>
<keyword evidence="6" id="KW-0547">Nucleotide-binding</keyword>
<evidence type="ECO:0000313" key="13">
    <source>
        <dbReference type="Proteomes" id="UP000282028"/>
    </source>
</evidence>
<dbReference type="InterPro" id="IPR003594">
    <property type="entry name" value="HATPase_dom"/>
</dbReference>
<dbReference type="CDD" id="cd00075">
    <property type="entry name" value="HATPase"/>
    <property type="match status" value="1"/>
</dbReference>
<keyword evidence="7 12" id="KW-0418">Kinase</keyword>
<comment type="catalytic activity">
    <reaction evidence="1">
        <text>ATP + protein L-histidine = ADP + protein N-phospho-L-histidine.</text>
        <dbReference type="EC" id="2.7.13.3"/>
    </reaction>
</comment>
<dbReference type="AlphaFoldDB" id="A0A3M8CK19"/>
<sequence>MFFFMFFLMFIGLTSLSVYLWVNHRGNRLIFWASLVILCAGLGGLQIFLEKGWVPYTIDRALNVTVIRSSVIATALLNAVINTFPYYGMLLFYLIYNGLFTYQKWIPILASIPPVITLFFQTDLMANRVDNGFVAVWGLCYVCFTAFLAVRPIIQASHFKERINHASIATVFLVPLIALNIYHFSSSPVSDQLMTFIPYICITSVLLITVFYLRDAFLGVRRKSIHTVHVGTGIIHHSLKNSIGKIKLNALNIQKHVHMGQYDKMNVYVENLLNTHESMMTMMSKISRAMNDKLVPKKEEHDLSVILDEVLETVEALPNIRVVKEYEPIFLFIDKMYMTECLQNICNNAVEAMRENGSLFVTLERRTNKVVLTIRDTGRGMNNIQLQNIFEPFYSTKHRSGEHFGLGMYQVKKVMEAHKGKIEVSSTPNKGTIIVLTFQSKG</sequence>
<evidence type="ECO:0000313" key="12">
    <source>
        <dbReference type="EMBL" id="RNB75943.1"/>
    </source>
</evidence>
<dbReference type="GO" id="GO:0004721">
    <property type="term" value="F:phosphoprotein phosphatase activity"/>
    <property type="evidence" value="ECO:0007669"/>
    <property type="project" value="TreeGrafter"/>
</dbReference>
<dbReference type="GO" id="GO:0016036">
    <property type="term" value="P:cellular response to phosphate starvation"/>
    <property type="evidence" value="ECO:0007669"/>
    <property type="project" value="TreeGrafter"/>
</dbReference>
<feature type="transmembrane region" description="Helical" evidence="10">
    <location>
        <begin position="105"/>
        <end position="122"/>
    </location>
</feature>
<accession>A0A3M8CK19</accession>
<evidence type="ECO:0000256" key="7">
    <source>
        <dbReference type="ARBA" id="ARBA00022777"/>
    </source>
</evidence>
<comment type="caution">
    <text evidence="12">The sequence shown here is derived from an EMBL/GenBank/DDBJ whole genome shotgun (WGS) entry which is preliminary data.</text>
</comment>
<feature type="transmembrane region" description="Helical" evidence="10">
    <location>
        <begin position="69"/>
        <end position="93"/>
    </location>
</feature>
<reference evidence="12 13" key="1">
    <citation type="submission" date="2018-10" db="EMBL/GenBank/DDBJ databases">
        <title>Phylogenomics of Brevibacillus.</title>
        <authorList>
            <person name="Dunlap C."/>
        </authorList>
    </citation>
    <scope>NUCLEOTIDE SEQUENCE [LARGE SCALE GENOMIC DNA]</scope>
    <source>
        <strain evidence="12 13">JCM 12215</strain>
    </source>
</reference>
<dbReference type="InterPro" id="IPR050351">
    <property type="entry name" value="BphY/WalK/GraS-like"/>
</dbReference>
<feature type="domain" description="Histidine kinase" evidence="11">
    <location>
        <begin position="234"/>
        <end position="442"/>
    </location>
</feature>
<proteinExistence type="predicted"/>